<dbReference type="Proteomes" id="UP000887565">
    <property type="component" value="Unplaced"/>
</dbReference>
<evidence type="ECO:0000313" key="2">
    <source>
        <dbReference type="WBParaSite" id="nRc.2.0.1.t28111-RA"/>
    </source>
</evidence>
<dbReference type="AlphaFoldDB" id="A0A915JQC4"/>
<dbReference type="WBParaSite" id="nRc.2.0.1.t28111-RA">
    <property type="protein sequence ID" value="nRc.2.0.1.t28111-RA"/>
    <property type="gene ID" value="nRc.2.0.1.g28111"/>
</dbReference>
<proteinExistence type="predicted"/>
<evidence type="ECO:0000313" key="1">
    <source>
        <dbReference type="Proteomes" id="UP000887565"/>
    </source>
</evidence>
<sequence>MKRKKSNTLHEVDINEKRKDFRCKLLILNNSADSLLRNQIDKYESMLDGIENRQNQLRSKQSCTVARDISNKNLQAQRRFLTKRKSSIAKKQHLKKPMVENKKIIYT</sequence>
<keyword evidence="1" id="KW-1185">Reference proteome</keyword>
<accession>A0A915JQC4</accession>
<organism evidence="1 2">
    <name type="scientific">Romanomermis culicivorax</name>
    <name type="common">Nematode worm</name>
    <dbReference type="NCBI Taxonomy" id="13658"/>
    <lineage>
        <taxon>Eukaryota</taxon>
        <taxon>Metazoa</taxon>
        <taxon>Ecdysozoa</taxon>
        <taxon>Nematoda</taxon>
        <taxon>Enoplea</taxon>
        <taxon>Dorylaimia</taxon>
        <taxon>Mermithida</taxon>
        <taxon>Mermithoidea</taxon>
        <taxon>Mermithidae</taxon>
        <taxon>Romanomermis</taxon>
    </lineage>
</organism>
<reference evidence="2" key="1">
    <citation type="submission" date="2022-11" db="UniProtKB">
        <authorList>
            <consortium name="WormBaseParasite"/>
        </authorList>
    </citation>
    <scope>IDENTIFICATION</scope>
</reference>
<protein>
    <submittedName>
        <fullName evidence="2">Uncharacterized protein</fullName>
    </submittedName>
</protein>
<name>A0A915JQC4_ROMCU</name>